<keyword evidence="3" id="KW-0227">DNA damage</keyword>
<dbReference type="AlphaFoldDB" id="A0ABD3H168"/>
<evidence type="ECO:0000256" key="2">
    <source>
        <dbReference type="ARBA" id="ARBA00010304"/>
    </source>
</evidence>
<dbReference type="EMBL" id="JBJQOH010000006">
    <property type="protein sequence ID" value="KAL3684327.1"/>
    <property type="molecule type" value="Genomic_DNA"/>
</dbReference>
<dbReference type="Pfam" id="PF00536">
    <property type="entry name" value="SAM_1"/>
    <property type="match status" value="1"/>
</dbReference>
<dbReference type="PANTHER" id="PTHR23240:SF6">
    <property type="entry name" value="DNA CROSS-LINK REPAIR 1A PROTEIN"/>
    <property type="match status" value="1"/>
</dbReference>
<dbReference type="Proteomes" id="UP001633002">
    <property type="component" value="Unassembled WGS sequence"/>
</dbReference>
<dbReference type="InterPro" id="IPR011084">
    <property type="entry name" value="DRMBL"/>
</dbReference>
<dbReference type="PROSITE" id="PS50105">
    <property type="entry name" value="SAM_DOMAIN"/>
    <property type="match status" value="1"/>
</dbReference>
<keyword evidence="4" id="KW-0234">DNA repair</keyword>
<dbReference type="Gene3D" id="1.10.150.50">
    <property type="entry name" value="Transcription Factor, Ets-1"/>
    <property type="match status" value="1"/>
</dbReference>
<feature type="domain" description="SAM" evidence="7">
    <location>
        <begin position="401"/>
        <end position="464"/>
    </location>
</feature>
<reference evidence="8 9" key="1">
    <citation type="submission" date="2024-09" db="EMBL/GenBank/DDBJ databases">
        <title>Chromosome-scale assembly of Riccia sorocarpa.</title>
        <authorList>
            <person name="Paukszto L."/>
        </authorList>
    </citation>
    <scope>NUCLEOTIDE SEQUENCE [LARGE SCALE GENOMIC DNA]</scope>
    <source>
        <strain evidence="8">LP-2024</strain>
        <tissue evidence="8">Aerial parts of the thallus</tissue>
    </source>
</reference>
<accession>A0ABD3H168</accession>
<dbReference type="SUPFAM" id="SSF56281">
    <property type="entry name" value="Metallo-hydrolase/oxidoreductase"/>
    <property type="match status" value="1"/>
</dbReference>
<dbReference type="Gene3D" id="3.60.15.10">
    <property type="entry name" value="Ribonuclease Z/Hydroxyacylglutathione hydrolase-like"/>
    <property type="match status" value="1"/>
</dbReference>
<evidence type="ECO:0000259" key="7">
    <source>
        <dbReference type="PROSITE" id="PS50105"/>
    </source>
</evidence>
<dbReference type="InterPro" id="IPR001660">
    <property type="entry name" value="SAM"/>
</dbReference>
<evidence type="ECO:0000256" key="6">
    <source>
        <dbReference type="SAM" id="MobiDB-lite"/>
    </source>
</evidence>
<comment type="subcellular location">
    <subcellularLocation>
        <location evidence="1">Nucleus</location>
    </subcellularLocation>
</comment>
<dbReference type="SUPFAM" id="SSF47769">
    <property type="entry name" value="SAM/Pointed domain"/>
    <property type="match status" value="1"/>
</dbReference>
<dbReference type="CDD" id="cd09487">
    <property type="entry name" value="SAM_superfamily"/>
    <property type="match status" value="1"/>
</dbReference>
<name>A0ABD3H168_9MARC</name>
<organism evidence="8 9">
    <name type="scientific">Riccia sorocarpa</name>
    <dbReference type="NCBI Taxonomy" id="122646"/>
    <lineage>
        <taxon>Eukaryota</taxon>
        <taxon>Viridiplantae</taxon>
        <taxon>Streptophyta</taxon>
        <taxon>Embryophyta</taxon>
        <taxon>Marchantiophyta</taxon>
        <taxon>Marchantiopsida</taxon>
        <taxon>Marchantiidae</taxon>
        <taxon>Marchantiales</taxon>
        <taxon>Ricciaceae</taxon>
        <taxon>Riccia</taxon>
    </lineage>
</organism>
<evidence type="ECO:0000256" key="5">
    <source>
        <dbReference type="ARBA" id="ARBA00023242"/>
    </source>
</evidence>
<protein>
    <recommendedName>
        <fullName evidence="7">SAM domain-containing protein</fullName>
    </recommendedName>
</protein>
<feature type="compositionally biased region" description="Basic and acidic residues" evidence="6">
    <location>
        <begin position="84"/>
        <end position="93"/>
    </location>
</feature>
<dbReference type="PANTHER" id="PTHR23240">
    <property type="entry name" value="DNA CROSS-LINK REPAIR PROTEIN PSO2/SNM1-RELATED"/>
    <property type="match status" value="1"/>
</dbReference>
<evidence type="ECO:0000313" key="9">
    <source>
        <dbReference type="Proteomes" id="UP001633002"/>
    </source>
</evidence>
<evidence type="ECO:0000313" key="8">
    <source>
        <dbReference type="EMBL" id="KAL3684327.1"/>
    </source>
</evidence>
<feature type="compositionally biased region" description="Basic residues" evidence="6">
    <location>
        <begin position="47"/>
        <end position="65"/>
    </location>
</feature>
<gene>
    <name evidence="8" type="ORF">R1sor_002349</name>
</gene>
<dbReference type="GO" id="GO:0005634">
    <property type="term" value="C:nucleus"/>
    <property type="evidence" value="ECO:0007669"/>
    <property type="project" value="UniProtKB-SubCell"/>
</dbReference>
<comment type="caution">
    <text evidence="8">The sequence shown here is derived from an EMBL/GenBank/DDBJ whole genome shotgun (WGS) entry which is preliminary data.</text>
</comment>
<feature type="region of interest" description="Disordered" evidence="6">
    <location>
        <begin position="47"/>
        <end position="94"/>
    </location>
</feature>
<dbReference type="Gene3D" id="3.40.50.12650">
    <property type="match status" value="1"/>
</dbReference>
<evidence type="ECO:0000256" key="3">
    <source>
        <dbReference type="ARBA" id="ARBA00022763"/>
    </source>
</evidence>
<keyword evidence="9" id="KW-1185">Reference proteome</keyword>
<feature type="compositionally biased region" description="Low complexity" evidence="6">
    <location>
        <begin position="69"/>
        <end position="83"/>
    </location>
</feature>
<proteinExistence type="inferred from homology"/>
<comment type="similarity">
    <text evidence="2">Belongs to the DNA repair metallo-beta-lactamase (DRMBL) family.</text>
</comment>
<dbReference type="InterPro" id="IPR036866">
    <property type="entry name" value="RibonucZ/Hydroxyglut_hydro"/>
</dbReference>
<evidence type="ECO:0000256" key="4">
    <source>
        <dbReference type="ARBA" id="ARBA00023204"/>
    </source>
</evidence>
<dbReference type="FunFam" id="3.60.15.10:FF:000027">
    <property type="entry name" value="DNA ligase 6"/>
    <property type="match status" value="1"/>
</dbReference>
<dbReference type="GO" id="GO:0006281">
    <property type="term" value="P:DNA repair"/>
    <property type="evidence" value="ECO:0007669"/>
    <property type="project" value="UniProtKB-KW"/>
</dbReference>
<dbReference type="CDD" id="cd16273">
    <property type="entry name" value="SNM1A-1C-like_MBL-fold"/>
    <property type="match status" value="1"/>
</dbReference>
<evidence type="ECO:0000256" key="1">
    <source>
        <dbReference type="ARBA" id="ARBA00004123"/>
    </source>
</evidence>
<keyword evidence="5" id="KW-0539">Nucleus</keyword>
<sequence>MAGDTDLDLALAIALAEESDGYSDGDFKNSSKQVELRQQSLLAKCRNKLPAKSKKLGSHNNKRQKTTQGKDSGSSKSRQGQSQRKNDGKDPKKSAAIVVEGVEQCGNLGKSVQTGNMFDSFRYQAPQFQDVSLPHECLEDDLPVAKLQDVELTVHENNAPPLESTEDEELILTTNIASPEASQTCLHELQRRGQDVSVITTVQEHDIRNHQSPPTEDHLEEEIVSLDQESQFSALLRLCSEQAAEPEFTTKEPAAIVVEPGAGRTGSLEDMGRLSLDGTASDHLCDVDGSIDDISCLMTQQRGPKPAESHPCMDGSIPALQDITNRDKSVEDHERRTLEADREKINIVCPICGDDLGEVALELRVKHTEACLDKTGEPKDCLGREASPEPTPLTRDTSISFGCEKVMQWLEGLSLSRYIDTFNQHEIDWDTLQWLTDEDLQLIGVTCLGPRRKILGALQELELRGSGKTTVSAVLPATRVEDDILKNVLINDDTLRNMLINGSRLEDDASRGVQPRGKDPVKLITNFFPVTSVTGEKRVPDAVNQQVLISRRARSSRMTTSRPRISQRASIRGVPAWMCIPGTPFRVDAFQHLSGDCSHWFLTHFHTDHYQGLTRGFRYGRVFCSAITARLVNLRIGVSWDRLVIVPMNEKLKICGVDVTFIDANHCPGSVMILFEPPNCEAVLHTGDFRFCSAMADNSALLSTTVHTLILDTTYCDRQYDFPKQETVIQFVIEAIQAESFNRETLFLIGTYTIGKERIFLEVGKVLQKKIYVGSAKMKLLECMELSAEDTKWLTCNDRESFIHVVPLWSISSFKRMNSISRHYHGRYKLIVAFSPNRYEVPYSEHSSFCELREFVRFIAPVDIIPSVPGKTANGHDDMVASLWSEEQ</sequence>
<dbReference type="InterPro" id="IPR013761">
    <property type="entry name" value="SAM/pointed_sf"/>
</dbReference>
<dbReference type="Pfam" id="PF07522">
    <property type="entry name" value="DRMBL"/>
    <property type="match status" value="1"/>
</dbReference>
<dbReference type="SMART" id="SM00454">
    <property type="entry name" value="SAM"/>
    <property type="match status" value="1"/>
</dbReference>